<sequence length="80" mass="8349">MIAKIKAACLHSMTIAWSYCIALAGALASIVDDLADALGDPGVKDQISAAIGDVKVTGRILLAISVVTIIARLRTLRRTS</sequence>
<feature type="transmembrane region" description="Helical" evidence="1">
    <location>
        <begin position="56"/>
        <end position="73"/>
    </location>
</feature>
<evidence type="ECO:0000313" key="3">
    <source>
        <dbReference type="Proteomes" id="UP000594621"/>
    </source>
</evidence>
<feature type="transmembrane region" description="Helical" evidence="1">
    <location>
        <begin position="12"/>
        <end position="31"/>
    </location>
</feature>
<dbReference type="AlphaFoldDB" id="A0A7S9D9S9"/>
<evidence type="ECO:0000313" key="2">
    <source>
        <dbReference type="EMBL" id="QPF93792.1"/>
    </source>
</evidence>
<proteinExistence type="predicted"/>
<protein>
    <submittedName>
        <fullName evidence="2">Uncharacterized protein</fullName>
    </submittedName>
</protein>
<dbReference type="EMBL" id="CP061379">
    <property type="protein sequence ID" value="QPF93792.1"/>
    <property type="molecule type" value="Genomic_DNA"/>
</dbReference>
<evidence type="ECO:0000256" key="1">
    <source>
        <dbReference type="SAM" id="Phobius"/>
    </source>
</evidence>
<accession>A0A7S9D9S9</accession>
<keyword evidence="1" id="KW-0812">Transmembrane</keyword>
<dbReference type="Proteomes" id="UP000594621">
    <property type="component" value="Chromosome"/>
</dbReference>
<organism evidence="2 3">
    <name type="scientific">Bradyrhizobium commune</name>
    <dbReference type="NCBI Taxonomy" id="83627"/>
    <lineage>
        <taxon>Bacteria</taxon>
        <taxon>Pseudomonadati</taxon>
        <taxon>Pseudomonadota</taxon>
        <taxon>Alphaproteobacteria</taxon>
        <taxon>Hyphomicrobiales</taxon>
        <taxon>Nitrobacteraceae</taxon>
        <taxon>Bradyrhizobium</taxon>
    </lineage>
</organism>
<keyword evidence="1" id="KW-1133">Transmembrane helix</keyword>
<keyword evidence="1" id="KW-0472">Membrane</keyword>
<dbReference type="KEGG" id="bcou:IC761_11230"/>
<dbReference type="RefSeq" id="WP_195803299.1">
    <property type="nucleotide sequence ID" value="NZ_CP061379.1"/>
</dbReference>
<name>A0A7S9D9S9_9BRAD</name>
<keyword evidence="3" id="KW-1185">Reference proteome</keyword>
<reference evidence="2 3" key="1">
    <citation type="submission" date="2020-09" db="EMBL/GenBank/DDBJ databases">
        <title>Complete genomes of bradyrhizobia occurring on native shrubby legumes in Australia.</title>
        <authorList>
            <person name="Lafay B."/>
        </authorList>
    </citation>
    <scope>NUCLEOTIDE SEQUENCE [LARGE SCALE GENOMIC DNA]</scope>
    <source>
        <strain evidence="2 3">BDV5040</strain>
    </source>
</reference>
<gene>
    <name evidence="2" type="ORF">IC761_11230</name>
</gene>